<dbReference type="AlphaFoldDB" id="B0MX61"/>
<organism evidence="1 2">
    <name type="scientific">Alistipes putredinis DSM 17216</name>
    <dbReference type="NCBI Taxonomy" id="445970"/>
    <lineage>
        <taxon>Bacteria</taxon>
        <taxon>Pseudomonadati</taxon>
        <taxon>Bacteroidota</taxon>
        <taxon>Bacteroidia</taxon>
        <taxon>Bacteroidales</taxon>
        <taxon>Rikenellaceae</taxon>
        <taxon>Alistipes</taxon>
    </lineage>
</organism>
<comment type="caution">
    <text evidence="1">The sequence shown here is derived from an EMBL/GenBank/DDBJ whole genome shotgun (WGS) entry which is preliminary data.</text>
</comment>
<reference evidence="1" key="2">
    <citation type="submission" date="2013-09" db="EMBL/GenBank/DDBJ databases">
        <title>Draft genome sequence of Alistipes putredinis (DSM 17216).</title>
        <authorList>
            <person name="Sudarsanam P."/>
            <person name="Ley R."/>
            <person name="Guruge J."/>
            <person name="Turnbaugh P.J."/>
            <person name="Mahowald M."/>
            <person name="Liep D."/>
            <person name="Gordon J."/>
        </authorList>
    </citation>
    <scope>NUCLEOTIDE SEQUENCE</scope>
    <source>
        <strain evidence="1">DSM 17216</strain>
    </source>
</reference>
<evidence type="ECO:0000313" key="1">
    <source>
        <dbReference type="EMBL" id="EDS02278.1"/>
    </source>
</evidence>
<reference evidence="1" key="1">
    <citation type="submission" date="2007-10" db="EMBL/GenBank/DDBJ databases">
        <authorList>
            <person name="Fulton L."/>
            <person name="Clifton S."/>
            <person name="Fulton B."/>
            <person name="Xu J."/>
            <person name="Minx P."/>
            <person name="Pepin K.H."/>
            <person name="Johnson M."/>
            <person name="Thiruvilangam P."/>
            <person name="Bhonagiri V."/>
            <person name="Nash W.E."/>
            <person name="Mardis E.R."/>
            <person name="Wilson R.K."/>
        </authorList>
    </citation>
    <scope>NUCLEOTIDE SEQUENCE [LARGE SCALE GENOMIC DNA]</scope>
    <source>
        <strain evidence="1">DSM 17216</strain>
    </source>
</reference>
<dbReference type="Proteomes" id="UP000005819">
    <property type="component" value="Unassembled WGS sequence"/>
</dbReference>
<keyword evidence="2" id="KW-1185">Reference proteome</keyword>
<accession>B0MX61</accession>
<gene>
    <name evidence="1" type="ORF">ALIPUT_01798</name>
</gene>
<sequence>MRIFYKCRSHNFLLRFVKSNTNNTNLNKKLENNRQFESGTI</sequence>
<proteinExistence type="predicted"/>
<evidence type="ECO:0000313" key="2">
    <source>
        <dbReference type="Proteomes" id="UP000005819"/>
    </source>
</evidence>
<dbReference type="EMBL" id="ABFK02000020">
    <property type="protein sequence ID" value="EDS02278.1"/>
    <property type="molecule type" value="Genomic_DNA"/>
</dbReference>
<dbReference type="HOGENOM" id="CLU_3264720_0_0_10"/>
<protein>
    <submittedName>
        <fullName evidence="1">Uncharacterized protein</fullName>
    </submittedName>
</protein>
<name>B0MX61_9BACT</name>